<feature type="region of interest" description="Disordered" evidence="1">
    <location>
        <begin position="338"/>
        <end position="365"/>
    </location>
</feature>
<evidence type="ECO:0000313" key="3">
    <source>
        <dbReference type="Proteomes" id="UP000326759"/>
    </source>
</evidence>
<keyword evidence="3" id="KW-1185">Reference proteome</keyword>
<sequence>MQHLGDLYPKEDKMYGKIFCTKSVVKFKLREENNQVSPITTNSAYKLTGDSLNFQLDETAGPYRQTVIKFDQFINDIQIVKELRMFWRKRLREKYKNDHLLDKKYMVKLIHPCTFNANCVVKRIRFDKTESVAVLTVTDQKYRNNLDQTIRVNSEKNNTKVTEEGTSRYSNSRKRLTTPTTGKLNRQINVTVFEPLSKKLSTLKVGQFNKIELNVICVLRGKFRRPLDHSHLDFYMTSEKGDIKQVGQHVFNPVSIRSDEEASCSTQPERLEQNCGAIRPRILKNIKKPSVVAKPVDEDSQSTETPPSGQLDEEPWLVKWIYNCEIIEPVMEFINLDDSNVSEDPNNERSENNYSEEINEAKIIDDEEGSDSRVFVKGLDKRTDVNVFKSPESSLLLGNDNELENQTPRDNIDTDNTQDSEVIGNPPSKKRKICYEKSGVSVPPKQISSNNWENLEVEFYTMEMNEVSDDDDSCVEETGDNIREVEPPVSSMLKNISVLDSVVCDLTAYQNHERICHNLQLENRAPRDDDNSSQQLEPQNTTSKSHSHRKRRKRYEYMCNMPNEPLHDWINLEIYIIAITWTLICSENGDSICFNVIDIFYIPFAVEMNEVSDDDDSYVEETGDNIREVEPPVSSMVLENNNELENRAPRDDDNSSQQLEPQNTTSKSHSDRKRRKIYEYMCNMPNENSPHDWINTDS</sequence>
<feature type="compositionally biased region" description="Polar residues" evidence="1">
    <location>
        <begin position="532"/>
        <end position="542"/>
    </location>
</feature>
<feature type="compositionally biased region" description="Polar residues" evidence="1">
    <location>
        <begin position="404"/>
        <end position="420"/>
    </location>
</feature>
<name>A0A5N5SWL2_9CRUS</name>
<evidence type="ECO:0000313" key="2">
    <source>
        <dbReference type="EMBL" id="KAB7498079.1"/>
    </source>
</evidence>
<organism evidence="2 3">
    <name type="scientific">Armadillidium nasatum</name>
    <dbReference type="NCBI Taxonomy" id="96803"/>
    <lineage>
        <taxon>Eukaryota</taxon>
        <taxon>Metazoa</taxon>
        <taxon>Ecdysozoa</taxon>
        <taxon>Arthropoda</taxon>
        <taxon>Crustacea</taxon>
        <taxon>Multicrustacea</taxon>
        <taxon>Malacostraca</taxon>
        <taxon>Eumalacostraca</taxon>
        <taxon>Peracarida</taxon>
        <taxon>Isopoda</taxon>
        <taxon>Oniscidea</taxon>
        <taxon>Crinocheta</taxon>
        <taxon>Armadillidiidae</taxon>
        <taxon>Armadillidium</taxon>
    </lineage>
</organism>
<feature type="compositionally biased region" description="Polar residues" evidence="1">
    <location>
        <begin position="655"/>
        <end position="667"/>
    </location>
</feature>
<dbReference type="Proteomes" id="UP000326759">
    <property type="component" value="Unassembled WGS sequence"/>
</dbReference>
<dbReference type="EMBL" id="SEYY01019633">
    <property type="protein sequence ID" value="KAB7498079.1"/>
    <property type="molecule type" value="Genomic_DNA"/>
</dbReference>
<dbReference type="OrthoDB" id="6341029at2759"/>
<feature type="region of interest" description="Disordered" evidence="1">
    <location>
        <begin position="291"/>
        <end position="311"/>
    </location>
</feature>
<gene>
    <name evidence="2" type="ORF">Anas_01687</name>
</gene>
<reference evidence="2 3" key="1">
    <citation type="journal article" date="2019" name="PLoS Biol.">
        <title>Sex chromosomes control vertical transmission of feminizing Wolbachia symbionts in an isopod.</title>
        <authorList>
            <person name="Becking T."/>
            <person name="Chebbi M.A."/>
            <person name="Giraud I."/>
            <person name="Moumen B."/>
            <person name="Laverre T."/>
            <person name="Caubet Y."/>
            <person name="Peccoud J."/>
            <person name="Gilbert C."/>
            <person name="Cordaux R."/>
        </authorList>
    </citation>
    <scope>NUCLEOTIDE SEQUENCE [LARGE SCALE GENOMIC DNA]</scope>
    <source>
        <strain evidence="2">ANa2</strain>
        <tissue evidence="2">Whole body excluding digestive tract and cuticle</tissue>
    </source>
</reference>
<feature type="region of interest" description="Disordered" evidence="1">
    <location>
        <begin position="524"/>
        <end position="549"/>
    </location>
</feature>
<feature type="non-terminal residue" evidence="2">
    <location>
        <position position="698"/>
    </location>
</feature>
<feature type="region of interest" description="Disordered" evidence="1">
    <location>
        <begin position="156"/>
        <end position="179"/>
    </location>
</feature>
<feature type="region of interest" description="Disordered" evidence="1">
    <location>
        <begin position="645"/>
        <end position="677"/>
    </location>
</feature>
<protein>
    <submittedName>
        <fullName evidence="2">Uncharacterized protein</fullName>
    </submittedName>
</protein>
<accession>A0A5N5SWL2</accession>
<comment type="caution">
    <text evidence="2">The sequence shown here is derived from an EMBL/GenBank/DDBJ whole genome shotgun (WGS) entry which is preliminary data.</text>
</comment>
<feature type="compositionally biased region" description="Basic and acidic residues" evidence="1">
    <location>
        <begin position="156"/>
        <end position="166"/>
    </location>
</feature>
<dbReference type="AlphaFoldDB" id="A0A5N5SWL2"/>
<evidence type="ECO:0000256" key="1">
    <source>
        <dbReference type="SAM" id="MobiDB-lite"/>
    </source>
</evidence>
<proteinExistence type="predicted"/>
<feature type="region of interest" description="Disordered" evidence="1">
    <location>
        <begin position="393"/>
        <end position="430"/>
    </location>
</feature>